<dbReference type="RefSeq" id="WP_067413895.1">
    <property type="nucleotide sequence ID" value="NZ_LNTY01000025.1"/>
</dbReference>
<dbReference type="AlphaFoldDB" id="A0A135IAA8"/>
<keyword evidence="1" id="KW-0732">Signal</keyword>
<name>A0A135IAA8_9GAMM</name>
<keyword evidence="4" id="KW-1185">Reference proteome</keyword>
<dbReference type="Proteomes" id="UP000070529">
    <property type="component" value="Unassembled WGS sequence"/>
</dbReference>
<dbReference type="Pfam" id="PF04945">
    <property type="entry name" value="YHS"/>
    <property type="match status" value="1"/>
</dbReference>
<proteinExistence type="predicted"/>
<feature type="signal peptide" evidence="1">
    <location>
        <begin position="1"/>
        <end position="18"/>
    </location>
</feature>
<dbReference type="InterPro" id="IPR007029">
    <property type="entry name" value="YHS_dom"/>
</dbReference>
<gene>
    <name evidence="3" type="ORF">ATN88_09695</name>
</gene>
<feature type="chain" id="PRO_5007465785" evidence="1">
    <location>
        <begin position="19"/>
        <end position="144"/>
    </location>
</feature>
<feature type="domain" description="YHS" evidence="2">
    <location>
        <begin position="39"/>
        <end position="83"/>
    </location>
</feature>
<evidence type="ECO:0000313" key="3">
    <source>
        <dbReference type="EMBL" id="KXF82396.1"/>
    </source>
</evidence>
<comment type="caution">
    <text evidence="3">The sequence shown here is derived from an EMBL/GenBank/DDBJ whole genome shotgun (WGS) entry which is preliminary data.</text>
</comment>
<dbReference type="EMBL" id="LNTY01000025">
    <property type="protein sequence ID" value="KXF82396.1"/>
    <property type="molecule type" value="Genomic_DNA"/>
</dbReference>
<dbReference type="STRING" id="294935.ATN88_09695"/>
<dbReference type="OrthoDB" id="344729at2"/>
<reference evidence="3 4" key="1">
    <citation type="submission" date="2015-11" db="EMBL/GenBank/DDBJ databases">
        <title>Genomic Taxonomy of the Vibrionaceae.</title>
        <authorList>
            <person name="Gomez-Gil B."/>
            <person name="Enciso-Ibarra J."/>
        </authorList>
    </citation>
    <scope>NUCLEOTIDE SEQUENCE [LARGE SCALE GENOMIC DNA]</scope>
    <source>
        <strain evidence="3 4">CAIM 912</strain>
    </source>
</reference>
<dbReference type="NCBIfam" id="NF041384">
    <property type="entry name" value="YHS_seleno_dom"/>
    <property type="match status" value="1"/>
</dbReference>
<evidence type="ECO:0000259" key="2">
    <source>
        <dbReference type="Pfam" id="PF04945"/>
    </source>
</evidence>
<organism evidence="3 4">
    <name type="scientific">Enterovibrio coralii</name>
    <dbReference type="NCBI Taxonomy" id="294935"/>
    <lineage>
        <taxon>Bacteria</taxon>
        <taxon>Pseudomonadati</taxon>
        <taxon>Pseudomonadota</taxon>
        <taxon>Gammaproteobacteria</taxon>
        <taxon>Vibrionales</taxon>
        <taxon>Vibrionaceae</taxon>
        <taxon>Enterovibrio</taxon>
    </lineage>
</organism>
<evidence type="ECO:0000256" key="1">
    <source>
        <dbReference type="SAM" id="SignalP"/>
    </source>
</evidence>
<accession>A0A135IAA8</accession>
<sequence length="144" mass="16379">MRHLLLILSLFFSSFSFASQEIYTGLFNSDAVSGYDTVSFFEGKPVKGSSKYQTEYMDADWLFSSQENLDKFKADPTKYAPQYGGHCAWAIAANDGLAPGDPTYWKIVDGKLYLNYDKSVWNKWNKDIPGFIEQGDINWAKRAN</sequence>
<evidence type="ECO:0000313" key="4">
    <source>
        <dbReference type="Proteomes" id="UP000070529"/>
    </source>
</evidence>
<protein>
    <submittedName>
        <fullName evidence="3">YHS domain protein</fullName>
    </submittedName>
</protein>